<keyword evidence="3" id="KW-1185">Reference proteome</keyword>
<gene>
    <name evidence="2" type="ORF">Afil01_65540</name>
</gene>
<dbReference type="RefSeq" id="WP_285667299.1">
    <property type="nucleotide sequence ID" value="NZ_BSTX01000007.1"/>
</dbReference>
<evidence type="ECO:0000313" key="3">
    <source>
        <dbReference type="Proteomes" id="UP001165079"/>
    </source>
</evidence>
<organism evidence="2 3">
    <name type="scientific">Actinorhabdospora filicis</name>
    <dbReference type="NCBI Taxonomy" id="1785913"/>
    <lineage>
        <taxon>Bacteria</taxon>
        <taxon>Bacillati</taxon>
        <taxon>Actinomycetota</taxon>
        <taxon>Actinomycetes</taxon>
        <taxon>Micromonosporales</taxon>
        <taxon>Micromonosporaceae</taxon>
        <taxon>Actinorhabdospora</taxon>
    </lineage>
</organism>
<comment type="caution">
    <text evidence="2">The sequence shown here is derived from an EMBL/GenBank/DDBJ whole genome shotgun (WGS) entry which is preliminary data.</text>
</comment>
<name>A0A9W6SSX9_9ACTN</name>
<dbReference type="Proteomes" id="UP001165079">
    <property type="component" value="Unassembled WGS sequence"/>
</dbReference>
<dbReference type="EMBL" id="BSTX01000007">
    <property type="protein sequence ID" value="GLZ81747.1"/>
    <property type="molecule type" value="Genomic_DNA"/>
</dbReference>
<dbReference type="Pfam" id="PF04149">
    <property type="entry name" value="DUF397"/>
    <property type="match status" value="1"/>
</dbReference>
<feature type="domain" description="DUF397" evidence="1">
    <location>
        <begin position="7"/>
        <end position="61"/>
    </location>
</feature>
<evidence type="ECO:0000259" key="1">
    <source>
        <dbReference type="Pfam" id="PF04149"/>
    </source>
</evidence>
<reference evidence="2" key="1">
    <citation type="submission" date="2023-03" db="EMBL/GenBank/DDBJ databases">
        <title>Actinorhabdospora filicis NBRC 111898.</title>
        <authorList>
            <person name="Ichikawa N."/>
            <person name="Sato H."/>
            <person name="Tonouchi N."/>
        </authorList>
    </citation>
    <scope>NUCLEOTIDE SEQUENCE</scope>
    <source>
        <strain evidence="2">NBRC 111898</strain>
    </source>
</reference>
<dbReference type="AlphaFoldDB" id="A0A9W6SSX9"/>
<evidence type="ECO:0000313" key="2">
    <source>
        <dbReference type="EMBL" id="GLZ81747.1"/>
    </source>
</evidence>
<dbReference type="InterPro" id="IPR007278">
    <property type="entry name" value="DUF397"/>
</dbReference>
<sequence>MGGYRFLTWRKASRSSQGNGNCVEVARAVEQPMIGVRDSKDRGGPVLVATPSNWAGLIDAISGGDLRRP</sequence>
<accession>A0A9W6SSX9</accession>
<protein>
    <recommendedName>
        <fullName evidence="1">DUF397 domain-containing protein</fullName>
    </recommendedName>
</protein>
<proteinExistence type="predicted"/>